<keyword evidence="5" id="KW-1185">Reference proteome</keyword>
<comment type="similarity">
    <text evidence="1">Belongs to the PrpD family.</text>
</comment>
<dbReference type="AlphaFoldDB" id="A0A330HV35"/>
<dbReference type="GO" id="GO:0016829">
    <property type="term" value="F:lyase activity"/>
    <property type="evidence" value="ECO:0007669"/>
    <property type="project" value="InterPro"/>
</dbReference>
<sequence>MAEPILTELATKVVAADFADFPEATVRKAKLHILDTLGVSLAGATSSETKLVIEALGLRGKKGEASAWGLPLKTDARTAAFINGVSAHAFELDDSGGCDHSGAVVLPAVIAALETMERPIDGRLFLKSVLLGYEVGRRVLEASGGYEVHNGNGWHSTGTCGSFGAAAAVATLIGLDKDRLASALGCALSYSGGTWAFIHEGGPAKKLHAGRAAEGGYTAARLAAVGFEGPLSAFDAVWGGYFQTFGDERAAPRELCRDFGQYWRLNRCSIKPHATCRGTHSAIDAVDLMLNEHGLKSEDVASVTIDMSGFQFRMCGHKTVTSRAQAQMSLPYAVAARLHYGKVSLAELAEDAWRSPAIGGRLDRLTVRINEAMRDEDEPSVEMRTHDGSTFAATIEHPLGGPLNPLSDERIIAKYADLASSVLPETRVGALRDLVLDIDAATDVRPLIDLLKP</sequence>
<feature type="domain" description="MmgE/PrpD C-terminal" evidence="3">
    <location>
        <begin position="273"/>
        <end position="436"/>
    </location>
</feature>
<comment type="caution">
    <text evidence="4">The sequence shown here is derived from an EMBL/GenBank/DDBJ whole genome shotgun (WGS) entry which is preliminary data.</text>
</comment>
<dbReference type="InterPro" id="IPR042188">
    <property type="entry name" value="MmgE/PrpD_sf_2"/>
</dbReference>
<dbReference type="Gene3D" id="1.10.4100.10">
    <property type="entry name" value="2-methylcitrate dehydratase PrpD"/>
    <property type="match status" value="1"/>
</dbReference>
<reference evidence="4 5" key="2">
    <citation type="submission" date="2018-07" db="EMBL/GenBank/DDBJ databases">
        <title>Diversity of Mesorhizobium strains in Brazil.</title>
        <authorList>
            <person name="Helene L.C.F."/>
            <person name="Dall'Agnol R."/>
            <person name="Delamuta J.R.M."/>
            <person name="Hungria M."/>
        </authorList>
    </citation>
    <scope>NUCLEOTIDE SEQUENCE [LARGE SCALE GENOMIC DNA]</scope>
    <source>
        <strain evidence="4 5">AC99b</strain>
    </source>
</reference>
<dbReference type="InterPro" id="IPR042183">
    <property type="entry name" value="MmgE/PrpD_sf_1"/>
</dbReference>
<gene>
    <name evidence="4" type="ORF">DPM33_22905</name>
</gene>
<dbReference type="Proteomes" id="UP000251558">
    <property type="component" value="Unassembled WGS sequence"/>
</dbReference>
<dbReference type="InterPro" id="IPR045337">
    <property type="entry name" value="MmgE_PrpD_C"/>
</dbReference>
<dbReference type="InterPro" id="IPR045336">
    <property type="entry name" value="MmgE_PrpD_N"/>
</dbReference>
<accession>A0A330HV35</accession>
<name>A0A330HV35_9HYPH</name>
<dbReference type="InterPro" id="IPR036148">
    <property type="entry name" value="MmgE/PrpD_sf"/>
</dbReference>
<dbReference type="RefSeq" id="WP_112099840.1">
    <property type="nucleotide sequence ID" value="NZ_QMBP01000012.1"/>
</dbReference>
<dbReference type="Pfam" id="PF03972">
    <property type="entry name" value="MmgE_PrpD_N"/>
    <property type="match status" value="1"/>
</dbReference>
<dbReference type="Pfam" id="PF19305">
    <property type="entry name" value="MmgE_PrpD_C"/>
    <property type="match status" value="1"/>
</dbReference>
<dbReference type="Gene3D" id="3.30.1330.120">
    <property type="entry name" value="2-methylcitrate dehydratase PrpD"/>
    <property type="match status" value="1"/>
</dbReference>
<dbReference type="PANTHER" id="PTHR16943">
    <property type="entry name" value="2-METHYLCITRATE DEHYDRATASE-RELATED"/>
    <property type="match status" value="1"/>
</dbReference>
<dbReference type="OrthoDB" id="5415580at2"/>
<proteinExistence type="inferred from homology"/>
<evidence type="ECO:0000259" key="3">
    <source>
        <dbReference type="Pfam" id="PF19305"/>
    </source>
</evidence>
<evidence type="ECO:0000313" key="5">
    <source>
        <dbReference type="Proteomes" id="UP000251558"/>
    </source>
</evidence>
<dbReference type="SUPFAM" id="SSF103378">
    <property type="entry name" value="2-methylcitrate dehydratase PrpD"/>
    <property type="match status" value="1"/>
</dbReference>
<evidence type="ECO:0000259" key="2">
    <source>
        <dbReference type="Pfam" id="PF03972"/>
    </source>
</evidence>
<evidence type="ECO:0000256" key="1">
    <source>
        <dbReference type="ARBA" id="ARBA00006174"/>
    </source>
</evidence>
<feature type="domain" description="MmgE/PrpD N-terminal" evidence="2">
    <location>
        <begin position="8"/>
        <end position="249"/>
    </location>
</feature>
<dbReference type="InterPro" id="IPR005656">
    <property type="entry name" value="MmgE_PrpD"/>
</dbReference>
<organism evidence="4 5">
    <name type="scientific">Mesorhizobium hawassense</name>
    <dbReference type="NCBI Taxonomy" id="1209954"/>
    <lineage>
        <taxon>Bacteria</taxon>
        <taxon>Pseudomonadati</taxon>
        <taxon>Pseudomonadota</taxon>
        <taxon>Alphaproteobacteria</taxon>
        <taxon>Hyphomicrobiales</taxon>
        <taxon>Phyllobacteriaceae</taxon>
        <taxon>Mesorhizobium</taxon>
    </lineage>
</organism>
<protein>
    <submittedName>
        <fullName evidence="4">MmgE/PrpD family protein</fullName>
    </submittedName>
</protein>
<dbReference type="PANTHER" id="PTHR16943:SF8">
    <property type="entry name" value="2-METHYLCITRATE DEHYDRATASE"/>
    <property type="match status" value="1"/>
</dbReference>
<dbReference type="EMBL" id="QMBP01000012">
    <property type="protein sequence ID" value="RAZ88557.1"/>
    <property type="molecule type" value="Genomic_DNA"/>
</dbReference>
<reference evidence="5" key="1">
    <citation type="submission" date="2018-06" db="EMBL/GenBank/DDBJ databases">
        <authorList>
            <person name="Helene L.C."/>
            <person name="Dall'Agnol R."/>
            <person name="Delamuta J.R."/>
            <person name="Hungria M."/>
        </authorList>
    </citation>
    <scope>NUCLEOTIDE SEQUENCE [LARGE SCALE GENOMIC DNA]</scope>
    <source>
        <strain evidence="5">AC99b</strain>
    </source>
</reference>
<evidence type="ECO:0000313" key="4">
    <source>
        <dbReference type="EMBL" id="RAZ88557.1"/>
    </source>
</evidence>